<reference evidence="1 2" key="1">
    <citation type="journal article" date="2012" name="Environ. Microbiol.">
        <title>The genome sequence of Desulfatibacillum alkenivorans AK-01: a blueprint for anaerobic alkane oxidation.</title>
        <authorList>
            <person name="Callaghan A.V."/>
            <person name="Morris B.E."/>
            <person name="Pereira I.A."/>
            <person name="McInerney M.J."/>
            <person name="Austin R.N."/>
            <person name="Groves J.T."/>
            <person name="Kukor J.J."/>
            <person name="Suflita J.M."/>
            <person name="Young L.Y."/>
            <person name="Zylstra G.J."/>
            <person name="Wawrik B."/>
        </authorList>
    </citation>
    <scope>NUCLEOTIDE SEQUENCE [LARGE SCALE GENOMIC DNA]</scope>
    <source>
        <strain evidence="1 2">AK-01</strain>
    </source>
</reference>
<protein>
    <submittedName>
        <fullName evidence="1">Uncharacterized protein</fullName>
    </submittedName>
</protein>
<keyword evidence="2" id="KW-1185">Reference proteome</keyword>
<dbReference type="HOGENOM" id="CLU_1851892_0_0_7"/>
<dbReference type="RefSeq" id="WP_015949293.1">
    <property type="nucleotide sequence ID" value="NC_011768.1"/>
</dbReference>
<organism evidence="1 2">
    <name type="scientific">Desulfatibacillum aliphaticivorans</name>
    <dbReference type="NCBI Taxonomy" id="218208"/>
    <lineage>
        <taxon>Bacteria</taxon>
        <taxon>Pseudomonadati</taxon>
        <taxon>Thermodesulfobacteriota</taxon>
        <taxon>Desulfobacteria</taxon>
        <taxon>Desulfobacterales</taxon>
        <taxon>Desulfatibacillaceae</taxon>
        <taxon>Desulfatibacillum</taxon>
    </lineage>
</organism>
<proteinExistence type="predicted"/>
<evidence type="ECO:0000313" key="1">
    <source>
        <dbReference type="EMBL" id="ACL06254.1"/>
    </source>
</evidence>
<gene>
    <name evidence="1" type="ordered locus">Dalk_4576</name>
</gene>
<accession>B8FNH3</accession>
<name>B8FNH3_DESAL</name>
<dbReference type="Proteomes" id="UP000000739">
    <property type="component" value="Chromosome"/>
</dbReference>
<dbReference type="EMBL" id="CP001322">
    <property type="protein sequence ID" value="ACL06254.1"/>
    <property type="molecule type" value="Genomic_DNA"/>
</dbReference>
<evidence type="ECO:0000313" key="2">
    <source>
        <dbReference type="Proteomes" id="UP000000739"/>
    </source>
</evidence>
<sequence length="138" mass="15559">MKMDQAIYKQGDTGVITIIRNGRCIFSGSTADDIISKNGPGCSLMPFDVAYELAEQAMEARFIGDWEEIDSDQWYEALYMLPPDRWETVSGVEFFQVSERLCGAITSTYARASGRYFTANRKINANYGELADEVRKVL</sequence>
<dbReference type="AlphaFoldDB" id="B8FNH3"/>
<dbReference type="KEGG" id="dal:Dalk_4576"/>